<dbReference type="Gene3D" id="3.40.50.12370">
    <property type="match status" value="1"/>
</dbReference>
<accession>A0A255DIG9</accession>
<dbReference type="SUPFAM" id="SSF52402">
    <property type="entry name" value="Adenine nucleotide alpha hydrolases-like"/>
    <property type="match status" value="2"/>
</dbReference>
<dbReference type="OrthoDB" id="5242641at2"/>
<evidence type="ECO:0000256" key="1">
    <source>
        <dbReference type="ARBA" id="ARBA00008791"/>
    </source>
</evidence>
<feature type="domain" description="UspA" evidence="2">
    <location>
        <begin position="206"/>
        <end position="342"/>
    </location>
</feature>
<dbReference type="AlphaFoldDB" id="A0A255DIG9"/>
<keyword evidence="4" id="KW-1185">Reference proteome</keyword>
<name>A0A255DIG9_9MYCO</name>
<dbReference type="InterPro" id="IPR006016">
    <property type="entry name" value="UspA"/>
</dbReference>
<sequence length="349" mass="36732">MSWRPPRPCCALRGRSRRNALLHIPFRIERLCRPPGGHRVGASANLTAANGRAALRLKKRNAVKLLIGYLATPGGADALTLGVRLARTFGAELEICAVLPVPVPLNTEYQEELGEQAEQWLREALDCVPDDLAAHTHVSFRESFAEGISQEAERLGAAAIVVGGSGGGLAGGFSLGSVVNELLHSAPVPVAVAPRGIRHSDVDRIRSVTCAVGMRPGADDLLATAVRISSAAGCPLRLVSLVPLDQYGSRNEVSAEAVRQQAVDHAAATLAAARSSLPEGFPVTVVVADGATVEAAVEKLDWRDGDLIMVGSSRLAQPRRLFLGSTAAKMLRVLHVPLVVVPSPDAPGR</sequence>
<protein>
    <submittedName>
        <fullName evidence="3">Universal stress protein UspA</fullName>
    </submittedName>
</protein>
<evidence type="ECO:0000313" key="4">
    <source>
        <dbReference type="Proteomes" id="UP000216063"/>
    </source>
</evidence>
<feature type="domain" description="UspA" evidence="2">
    <location>
        <begin position="65"/>
        <end position="193"/>
    </location>
</feature>
<organism evidence="3 4">
    <name type="scientific">Mycolicibacterium sphagni</name>
    <dbReference type="NCBI Taxonomy" id="1786"/>
    <lineage>
        <taxon>Bacteria</taxon>
        <taxon>Bacillati</taxon>
        <taxon>Actinomycetota</taxon>
        <taxon>Actinomycetes</taxon>
        <taxon>Mycobacteriales</taxon>
        <taxon>Mycobacteriaceae</taxon>
        <taxon>Mycolicibacterium</taxon>
    </lineage>
</organism>
<evidence type="ECO:0000313" key="3">
    <source>
        <dbReference type="EMBL" id="OYN75423.1"/>
    </source>
</evidence>
<dbReference type="PANTHER" id="PTHR46268:SF27">
    <property type="entry name" value="UNIVERSAL STRESS PROTEIN RV2623"/>
    <property type="match status" value="1"/>
</dbReference>
<dbReference type="PANTHER" id="PTHR46268">
    <property type="entry name" value="STRESS RESPONSE PROTEIN NHAX"/>
    <property type="match status" value="1"/>
</dbReference>
<evidence type="ECO:0000259" key="2">
    <source>
        <dbReference type="Pfam" id="PF00582"/>
    </source>
</evidence>
<reference evidence="3 4" key="1">
    <citation type="submission" date="2017-07" db="EMBL/GenBank/DDBJ databases">
        <title>The new phylogeny of genus Mycobacterium.</title>
        <authorList>
            <person name="Tortoli E."/>
            <person name="Trovato A."/>
            <person name="Cirillo D.M."/>
        </authorList>
    </citation>
    <scope>NUCLEOTIDE SEQUENCE [LARGE SCALE GENOMIC DNA]</scope>
    <source>
        <strain evidence="3 4">ATCC 33027</strain>
    </source>
</reference>
<dbReference type="Pfam" id="PF00582">
    <property type="entry name" value="Usp"/>
    <property type="match status" value="2"/>
</dbReference>
<comment type="similarity">
    <text evidence="1">Belongs to the universal stress protein A family.</text>
</comment>
<dbReference type="Proteomes" id="UP000216063">
    <property type="component" value="Unassembled WGS sequence"/>
</dbReference>
<proteinExistence type="inferred from homology"/>
<dbReference type="CDD" id="cd00293">
    <property type="entry name" value="USP-like"/>
    <property type="match status" value="2"/>
</dbReference>
<gene>
    <name evidence="3" type="ORF">CG716_25600</name>
</gene>
<dbReference type="EMBL" id="NOZR01000029">
    <property type="protein sequence ID" value="OYN75423.1"/>
    <property type="molecule type" value="Genomic_DNA"/>
</dbReference>
<comment type="caution">
    <text evidence="3">The sequence shown here is derived from an EMBL/GenBank/DDBJ whole genome shotgun (WGS) entry which is preliminary data.</text>
</comment>